<keyword evidence="2" id="KW-1133">Transmembrane helix</keyword>
<evidence type="ECO:0000256" key="2">
    <source>
        <dbReference type="SAM" id="Phobius"/>
    </source>
</evidence>
<feature type="transmembrane region" description="Helical" evidence="2">
    <location>
        <begin position="117"/>
        <end position="141"/>
    </location>
</feature>
<name>A0A0F9B8J6_9ZZZZ</name>
<protein>
    <submittedName>
        <fullName evidence="3">Uncharacterized protein</fullName>
    </submittedName>
</protein>
<evidence type="ECO:0000313" key="3">
    <source>
        <dbReference type="EMBL" id="KKL17950.1"/>
    </source>
</evidence>
<sequence length="194" mass="21631">MRRAWLLLLPLACIDVSMPNAVERAQFAWIAGAVQEQARERPPSTEREAERLTEIKLVALDGVELAKLDLKRSGHPNRPVPRPTDHAAVRFETERYAEDVEAEAAWRGLLEPFTSGWGLGATDAVGGGAFGVLGVVVTALLRKLRRKDRALDEYDEGVRRAIPEADRKKIKLGPDGEREHEERKNRRLRASAPA</sequence>
<keyword evidence="2" id="KW-0472">Membrane</keyword>
<dbReference type="AlphaFoldDB" id="A0A0F9B8J6"/>
<comment type="caution">
    <text evidence="3">The sequence shown here is derived from an EMBL/GenBank/DDBJ whole genome shotgun (WGS) entry which is preliminary data.</text>
</comment>
<feature type="compositionally biased region" description="Basic and acidic residues" evidence="1">
    <location>
        <begin position="165"/>
        <end position="184"/>
    </location>
</feature>
<gene>
    <name evidence="3" type="ORF">LCGC14_2480410</name>
</gene>
<proteinExistence type="predicted"/>
<evidence type="ECO:0000256" key="1">
    <source>
        <dbReference type="SAM" id="MobiDB-lite"/>
    </source>
</evidence>
<organism evidence="3">
    <name type="scientific">marine sediment metagenome</name>
    <dbReference type="NCBI Taxonomy" id="412755"/>
    <lineage>
        <taxon>unclassified sequences</taxon>
        <taxon>metagenomes</taxon>
        <taxon>ecological metagenomes</taxon>
    </lineage>
</organism>
<accession>A0A0F9B8J6</accession>
<dbReference type="EMBL" id="LAZR01039056">
    <property type="protein sequence ID" value="KKL17950.1"/>
    <property type="molecule type" value="Genomic_DNA"/>
</dbReference>
<feature type="region of interest" description="Disordered" evidence="1">
    <location>
        <begin position="165"/>
        <end position="194"/>
    </location>
</feature>
<feature type="compositionally biased region" description="Basic residues" evidence="1">
    <location>
        <begin position="185"/>
        <end position="194"/>
    </location>
</feature>
<keyword evidence="2" id="KW-0812">Transmembrane</keyword>
<reference evidence="3" key="1">
    <citation type="journal article" date="2015" name="Nature">
        <title>Complex archaea that bridge the gap between prokaryotes and eukaryotes.</title>
        <authorList>
            <person name="Spang A."/>
            <person name="Saw J.H."/>
            <person name="Jorgensen S.L."/>
            <person name="Zaremba-Niedzwiedzka K."/>
            <person name="Martijn J."/>
            <person name="Lind A.E."/>
            <person name="van Eijk R."/>
            <person name="Schleper C."/>
            <person name="Guy L."/>
            <person name="Ettema T.J."/>
        </authorList>
    </citation>
    <scope>NUCLEOTIDE SEQUENCE</scope>
</reference>